<dbReference type="GO" id="GO:0003676">
    <property type="term" value="F:nucleic acid binding"/>
    <property type="evidence" value="ECO:0007669"/>
    <property type="project" value="InterPro"/>
</dbReference>
<dbReference type="GO" id="GO:0102559">
    <property type="term" value="F:peptide chain release factor N(5)-glutamine methyltransferase activity"/>
    <property type="evidence" value="ECO:0007669"/>
    <property type="project" value="UniProtKB-EC"/>
</dbReference>
<accession>T2KMW2</accession>
<dbReference type="Pfam" id="PF03641">
    <property type="entry name" value="Lysine_decarbox"/>
    <property type="match status" value="1"/>
</dbReference>
<keyword evidence="9" id="KW-1185">Reference proteome</keyword>
<evidence type="ECO:0000256" key="2">
    <source>
        <dbReference type="ARBA" id="ARBA00022603"/>
    </source>
</evidence>
<comment type="catalytic activity">
    <reaction evidence="5">
        <text>L-glutaminyl-[peptide chain release factor] + S-adenosyl-L-methionine = N(5)-methyl-L-glutaminyl-[peptide chain release factor] + S-adenosyl-L-homocysteine + H(+)</text>
        <dbReference type="Rhea" id="RHEA:42896"/>
        <dbReference type="Rhea" id="RHEA-COMP:10271"/>
        <dbReference type="Rhea" id="RHEA-COMP:10272"/>
        <dbReference type="ChEBI" id="CHEBI:15378"/>
        <dbReference type="ChEBI" id="CHEBI:30011"/>
        <dbReference type="ChEBI" id="CHEBI:57856"/>
        <dbReference type="ChEBI" id="CHEBI:59789"/>
        <dbReference type="ChEBI" id="CHEBI:61891"/>
        <dbReference type="EC" id="2.1.1.297"/>
    </reaction>
</comment>
<organism evidence="8 9">
    <name type="scientific">Formosa agariphila (strain DSM 15362 / KCTC 12365 / LMG 23005 / KMM 3901 / M-2Alg 35-1)</name>
    <dbReference type="NCBI Taxonomy" id="1347342"/>
    <lineage>
        <taxon>Bacteria</taxon>
        <taxon>Pseudomonadati</taxon>
        <taxon>Bacteroidota</taxon>
        <taxon>Flavobacteriia</taxon>
        <taxon>Flavobacteriales</taxon>
        <taxon>Flavobacteriaceae</taxon>
        <taxon>Formosa</taxon>
    </lineage>
</organism>
<dbReference type="InterPro" id="IPR002052">
    <property type="entry name" value="DNA_methylase_N6_adenine_CS"/>
</dbReference>
<feature type="binding site" evidence="5">
    <location>
        <begin position="194"/>
        <end position="197"/>
    </location>
    <ligand>
        <name>substrate</name>
    </ligand>
</feature>
<dbReference type="GO" id="GO:0009691">
    <property type="term" value="P:cytokinin biosynthetic process"/>
    <property type="evidence" value="ECO:0007669"/>
    <property type="project" value="InterPro"/>
</dbReference>
<dbReference type="eggNOG" id="COG2890">
    <property type="taxonomic scope" value="Bacteria"/>
</dbReference>
<evidence type="ECO:0000256" key="3">
    <source>
        <dbReference type="ARBA" id="ARBA00022679"/>
    </source>
</evidence>
<dbReference type="EMBL" id="HG315671">
    <property type="protein sequence ID" value="CDF80090.1"/>
    <property type="molecule type" value="Genomic_DNA"/>
</dbReference>
<comment type="caution">
    <text evidence="5">Lacks conserved residue(s) required for the propagation of feature annotation.</text>
</comment>
<evidence type="ECO:0000256" key="4">
    <source>
        <dbReference type="ARBA" id="ARBA00022691"/>
    </source>
</evidence>
<dbReference type="InterPro" id="IPR031100">
    <property type="entry name" value="LOG_fam"/>
</dbReference>
<dbReference type="Gene3D" id="3.40.50.150">
    <property type="entry name" value="Vaccinia Virus protein VP39"/>
    <property type="match status" value="1"/>
</dbReference>
<evidence type="ECO:0000313" key="9">
    <source>
        <dbReference type="Proteomes" id="UP000016160"/>
    </source>
</evidence>
<dbReference type="HAMAP" id="MF_02126">
    <property type="entry name" value="RF_methyltr_PrmC"/>
    <property type="match status" value="1"/>
</dbReference>
<dbReference type="STRING" id="1347342.BN863_23780"/>
<sequence>MRLKAIKQTFHEALDAEYGKEEVNHFFFMICEYYFNFKRITLAMEPDYSITETEAKPVFDALESLKKHEPIQYVLKSTEFFGLEFQVNNAVLIPRPETEELVAWIIESDLDKIKKPLRILDIGTGSGCIAISLAKHFENAEVYAVDVSEEAIAVATQNAEHNNVEVHFIHADILSVDTYKNANFKLPFDVIVSNPPYVRELEKLQMKSNVLNHEPHLALFVEDHDPLKFYKAITRLAKKHLVNDGLLFFEINEFLGNEMIDLLQEHTFMHVELRQDMFKRNRMIKGINKLMKSIAVFCGSSTGTDSKIISEAYQLGKTLGEQHIKLVYGAAKIGIMGEVARGVIDYNGNVLGIIPGFLETKEIVHPKLSELIVTDNMHERKVIMYEKSDGFMVLPGGFGTMDEFFEITTWGQLGLHVKPIGILNVNGFFDHLLAQCKTMVERGFLKQENLEAVVVDDTIDGLLEKMNNYKPLPAPKWLNKERL</sequence>
<evidence type="ECO:0000259" key="7">
    <source>
        <dbReference type="Pfam" id="PF17827"/>
    </source>
</evidence>
<dbReference type="Gene3D" id="1.10.8.10">
    <property type="entry name" value="DNA helicase RuvA subunit, C-terminal domain"/>
    <property type="match status" value="1"/>
</dbReference>
<dbReference type="CDD" id="cd02440">
    <property type="entry name" value="AdoMet_MTases"/>
    <property type="match status" value="1"/>
</dbReference>
<dbReference type="InterPro" id="IPR025714">
    <property type="entry name" value="Methyltranfer_dom"/>
</dbReference>
<comment type="catalytic activity">
    <reaction evidence="1">
        <text>AMP + H2O = D-ribose 5-phosphate + adenine</text>
        <dbReference type="Rhea" id="RHEA:20129"/>
        <dbReference type="ChEBI" id="CHEBI:15377"/>
        <dbReference type="ChEBI" id="CHEBI:16708"/>
        <dbReference type="ChEBI" id="CHEBI:78346"/>
        <dbReference type="ChEBI" id="CHEBI:456215"/>
        <dbReference type="EC" id="3.2.2.4"/>
    </reaction>
</comment>
<dbReference type="eggNOG" id="COG1611">
    <property type="taxonomic scope" value="Bacteria"/>
</dbReference>
<dbReference type="PANTHER" id="PTHR18895:SF74">
    <property type="entry name" value="MTRF1L RELEASE FACTOR GLUTAMINE METHYLTRANSFERASE"/>
    <property type="match status" value="1"/>
</dbReference>
<dbReference type="NCBIfam" id="TIGR00536">
    <property type="entry name" value="hemK_fam"/>
    <property type="match status" value="1"/>
</dbReference>
<dbReference type="PROSITE" id="PS00092">
    <property type="entry name" value="N6_MTASE"/>
    <property type="match status" value="1"/>
</dbReference>
<evidence type="ECO:0000256" key="1">
    <source>
        <dbReference type="ARBA" id="ARBA00000274"/>
    </source>
</evidence>
<dbReference type="InterPro" id="IPR029063">
    <property type="entry name" value="SAM-dependent_MTases_sf"/>
</dbReference>
<proteinExistence type="inferred from homology"/>
<dbReference type="HOGENOM" id="CLU_018398_3_2_10"/>
<evidence type="ECO:0000256" key="5">
    <source>
        <dbReference type="HAMAP-Rule" id="MF_02126"/>
    </source>
</evidence>
<dbReference type="InterPro" id="IPR050320">
    <property type="entry name" value="N5-glutamine_MTase"/>
</dbReference>
<dbReference type="NCBIfam" id="TIGR03534">
    <property type="entry name" value="RF_mod_PrmC"/>
    <property type="match status" value="1"/>
</dbReference>
<comment type="similarity">
    <text evidence="5">Belongs to the protein N5-glutamine methyltransferase family. PrmC subfamily.</text>
</comment>
<dbReference type="AlphaFoldDB" id="T2KMW2"/>
<dbReference type="Pfam" id="PF13847">
    <property type="entry name" value="Methyltransf_31"/>
    <property type="match status" value="1"/>
</dbReference>
<dbReference type="PATRIC" id="fig|1347342.6.peg.2389"/>
<dbReference type="Pfam" id="PF17827">
    <property type="entry name" value="PrmC_N"/>
    <property type="match status" value="1"/>
</dbReference>
<dbReference type="GO" id="GO:0008714">
    <property type="term" value="F:AMP nucleosidase activity"/>
    <property type="evidence" value="ECO:0007669"/>
    <property type="project" value="UniProtKB-EC"/>
</dbReference>
<feature type="domain" description="Methyltransferase" evidence="6">
    <location>
        <begin position="114"/>
        <end position="238"/>
    </location>
</feature>
<protein>
    <recommendedName>
        <fullName evidence="5">Release factor glutamine methyltransferase</fullName>
        <shortName evidence="5">RF MTase</shortName>
        <ecNumber evidence="5">2.1.1.297</ecNumber>
    </recommendedName>
    <alternativeName>
        <fullName evidence="5">N5-glutamine methyltransferase PrmC</fullName>
    </alternativeName>
    <alternativeName>
        <fullName evidence="5">Protein-(glutamine-N5) MTase PrmC</fullName>
    </alternativeName>
    <alternativeName>
        <fullName evidence="5">Protein-glutamine N-methyltransferase PrmC</fullName>
    </alternativeName>
</protein>
<dbReference type="NCBIfam" id="TIGR00730">
    <property type="entry name" value="Rossman fold protein, TIGR00730 family"/>
    <property type="match status" value="1"/>
</dbReference>
<name>T2KMW2_FORAG</name>
<keyword evidence="2 5" id="KW-0489">Methyltransferase</keyword>
<feature type="domain" description="Release factor glutamine methyltransferase N-terminal" evidence="7">
    <location>
        <begin position="29"/>
        <end position="75"/>
    </location>
</feature>
<feature type="binding site" evidence="5">
    <location>
        <position position="146"/>
    </location>
    <ligand>
        <name>S-adenosyl-L-methionine</name>
        <dbReference type="ChEBI" id="CHEBI:59789"/>
    </ligand>
</feature>
<dbReference type="Gene3D" id="3.40.50.450">
    <property type="match status" value="1"/>
</dbReference>
<reference evidence="8 9" key="1">
    <citation type="journal article" date="2013" name="Appl. Environ. Microbiol.">
        <title>The genome of the alga-associated marine flavobacterium Formosa agariphila KMM 3901T reveals a broad potential for degradation of algal polysaccharides.</title>
        <authorList>
            <person name="Mann A.J."/>
            <person name="Hahnke R.L."/>
            <person name="Huang S."/>
            <person name="Werner J."/>
            <person name="Xing P."/>
            <person name="Barbeyron T."/>
            <person name="Huettel B."/>
            <person name="Stueber K."/>
            <person name="Reinhardt R."/>
            <person name="Harder J."/>
            <person name="Gloeckner F.O."/>
            <person name="Amann R.I."/>
            <person name="Teeling H."/>
        </authorList>
    </citation>
    <scope>NUCLEOTIDE SEQUENCE [LARGE SCALE GENOMIC DNA]</scope>
    <source>
        <strain evidence="9">DSM 15362 / KCTC 12365 / LMG 23005 / KMM 3901</strain>
    </source>
</reference>
<keyword evidence="3 5" id="KW-0808">Transferase</keyword>
<dbReference type="InterPro" id="IPR019874">
    <property type="entry name" value="RF_methyltr_PrmC"/>
</dbReference>
<feature type="binding site" evidence="5">
    <location>
        <begin position="123"/>
        <end position="127"/>
    </location>
    <ligand>
        <name>S-adenosyl-L-methionine</name>
        <dbReference type="ChEBI" id="CHEBI:59789"/>
    </ligand>
</feature>
<comment type="function">
    <text evidence="5">Methylates the class 1 translation termination release factors RF1/PrfA and RF2/PrfB on the glutamine residue of the universally conserved GGQ motif.</text>
</comment>
<dbReference type="Proteomes" id="UP000016160">
    <property type="component" value="Chromosome"/>
</dbReference>
<dbReference type="InterPro" id="IPR004556">
    <property type="entry name" value="HemK-like"/>
</dbReference>
<keyword evidence="4 5" id="KW-0949">S-adenosyl-L-methionine</keyword>
<evidence type="ECO:0000313" key="8">
    <source>
        <dbReference type="EMBL" id="CDF80090.1"/>
    </source>
</evidence>
<dbReference type="SUPFAM" id="SSF53335">
    <property type="entry name" value="S-adenosyl-L-methionine-dependent methyltransferases"/>
    <property type="match status" value="1"/>
</dbReference>
<evidence type="ECO:0000259" key="6">
    <source>
        <dbReference type="Pfam" id="PF13847"/>
    </source>
</evidence>
<dbReference type="InterPro" id="IPR040758">
    <property type="entry name" value="PrmC_N"/>
</dbReference>
<dbReference type="EC" id="2.1.1.297" evidence="5"/>
<dbReference type="SUPFAM" id="SSF102405">
    <property type="entry name" value="MCP/YpsA-like"/>
    <property type="match status" value="1"/>
</dbReference>
<dbReference type="PANTHER" id="PTHR18895">
    <property type="entry name" value="HEMK METHYLTRANSFERASE"/>
    <property type="match status" value="1"/>
</dbReference>
<dbReference type="GO" id="GO:0032259">
    <property type="term" value="P:methylation"/>
    <property type="evidence" value="ECO:0007669"/>
    <property type="project" value="UniProtKB-KW"/>
</dbReference>
<feature type="binding site" evidence="5">
    <location>
        <position position="194"/>
    </location>
    <ligand>
        <name>S-adenosyl-L-methionine</name>
        <dbReference type="ChEBI" id="CHEBI:59789"/>
    </ligand>
</feature>
<dbReference type="InterPro" id="IPR005269">
    <property type="entry name" value="LOG"/>
</dbReference>
<gene>
    <name evidence="5" type="primary">prmC</name>
    <name evidence="8" type="ORF">BN863_23780</name>
</gene>